<proteinExistence type="predicted"/>
<dbReference type="GO" id="GO:0015297">
    <property type="term" value="F:antiporter activity"/>
    <property type="evidence" value="ECO:0007669"/>
    <property type="project" value="InterPro"/>
</dbReference>
<evidence type="ECO:0000256" key="3">
    <source>
        <dbReference type="ARBA" id="ARBA00022475"/>
    </source>
</evidence>
<dbReference type="GO" id="GO:0042910">
    <property type="term" value="F:xenobiotic transmembrane transporter activity"/>
    <property type="evidence" value="ECO:0007669"/>
    <property type="project" value="InterPro"/>
</dbReference>
<feature type="transmembrane region" description="Helical" evidence="7">
    <location>
        <begin position="236"/>
        <end position="261"/>
    </location>
</feature>
<evidence type="ECO:0000256" key="1">
    <source>
        <dbReference type="ARBA" id="ARBA00004429"/>
    </source>
</evidence>
<evidence type="ECO:0000256" key="4">
    <source>
        <dbReference type="ARBA" id="ARBA00022692"/>
    </source>
</evidence>
<comment type="caution">
    <text evidence="8">The sequence shown here is derived from an EMBL/GenBank/DDBJ whole genome shotgun (WGS) entry which is preliminary data.</text>
</comment>
<evidence type="ECO:0000256" key="6">
    <source>
        <dbReference type="ARBA" id="ARBA00023136"/>
    </source>
</evidence>
<sequence length="452" mass="48396">MPNPASVSSTRSDGISLGRRLFSMTWPMLAGVVALMSFQLADSVFIGMLGTAPLAAMGFTMPVNQLMIGVQIGTGIAATALISRSIGAGNTDYARRLSTLVLMTGSGLMGVLALAVFFLKQPILQALGASAELFPHTDSYWLPWLISSWSHAFLYFGNSLCRAHGNTRLPGLVMVATSLLNIVLDPLFIFILGWGLPGAALATTVSCAIGSAIIFSRVFRHRWLAFDLRQLEIRRALASVATISLPAMLSQLMPGMAALLATRIVASFGATAIAAWALGTRLETFSIVIILALTMSMPPMLGRMLGARDLTQVHKLIWLAVRFILVLQAVIALFWLLIRPLMVGLVAPEAATASYLSSYMLIVPISYSMLGVCILLVSSCNALGMPLRAVMISMIRLFACYLPCVATGAWLGGMTGLYLGVLCGNSIAGLLAWLLYRRGFARLKRDFAAAAQ</sequence>
<feature type="transmembrane region" description="Helical" evidence="7">
    <location>
        <begin position="169"/>
        <end position="192"/>
    </location>
</feature>
<accession>A0A4R6U3W4</accession>
<dbReference type="NCBIfam" id="TIGR00797">
    <property type="entry name" value="matE"/>
    <property type="match status" value="1"/>
</dbReference>
<gene>
    <name evidence="8" type="ORF">DFQ45_101267</name>
</gene>
<keyword evidence="2" id="KW-0813">Transport</keyword>
<evidence type="ECO:0000313" key="8">
    <source>
        <dbReference type="EMBL" id="TDQ40132.1"/>
    </source>
</evidence>
<dbReference type="Pfam" id="PF01554">
    <property type="entry name" value="MatE"/>
    <property type="match status" value="2"/>
</dbReference>
<dbReference type="PANTHER" id="PTHR43549:SF3">
    <property type="entry name" value="MULTIDRUG RESISTANCE PROTEIN YPNP-RELATED"/>
    <property type="match status" value="1"/>
</dbReference>
<evidence type="ECO:0000256" key="5">
    <source>
        <dbReference type="ARBA" id="ARBA00022989"/>
    </source>
</evidence>
<dbReference type="AlphaFoldDB" id="A0A4R6U3W4"/>
<feature type="transmembrane region" description="Helical" evidence="7">
    <location>
        <begin position="273"/>
        <end position="295"/>
    </location>
</feature>
<dbReference type="InterPro" id="IPR052031">
    <property type="entry name" value="Membrane_Transporter-Flippase"/>
</dbReference>
<dbReference type="EMBL" id="SNYK01000001">
    <property type="protein sequence ID" value="TDQ40132.1"/>
    <property type="molecule type" value="Genomic_DNA"/>
</dbReference>
<keyword evidence="9" id="KW-1185">Reference proteome</keyword>
<name>A0A4R6U3W4_9GAMM</name>
<feature type="transmembrane region" description="Helical" evidence="7">
    <location>
        <begin position="316"/>
        <end position="338"/>
    </location>
</feature>
<feature type="transmembrane region" description="Helical" evidence="7">
    <location>
        <begin position="198"/>
        <end position="215"/>
    </location>
</feature>
<feature type="transmembrane region" description="Helical" evidence="7">
    <location>
        <begin position="21"/>
        <end position="46"/>
    </location>
</feature>
<feature type="transmembrane region" description="Helical" evidence="7">
    <location>
        <begin position="99"/>
        <end position="119"/>
    </location>
</feature>
<evidence type="ECO:0000256" key="2">
    <source>
        <dbReference type="ARBA" id="ARBA00022448"/>
    </source>
</evidence>
<evidence type="ECO:0000256" key="7">
    <source>
        <dbReference type="SAM" id="Phobius"/>
    </source>
</evidence>
<keyword evidence="4 7" id="KW-0812">Transmembrane</keyword>
<keyword evidence="5 7" id="KW-1133">Transmembrane helix</keyword>
<dbReference type="InterPro" id="IPR048279">
    <property type="entry name" value="MdtK-like"/>
</dbReference>
<dbReference type="RefSeq" id="WP_206167976.1">
    <property type="nucleotide sequence ID" value="NZ_LNJZ01000007.1"/>
</dbReference>
<organism evidence="8 9">
    <name type="scientific">Thiopseudomonas denitrificans</name>
    <dbReference type="NCBI Taxonomy" id="1501432"/>
    <lineage>
        <taxon>Bacteria</taxon>
        <taxon>Pseudomonadati</taxon>
        <taxon>Pseudomonadota</taxon>
        <taxon>Gammaproteobacteria</taxon>
        <taxon>Pseudomonadales</taxon>
        <taxon>Pseudomonadaceae</taxon>
        <taxon>Thiopseudomonas</taxon>
    </lineage>
</organism>
<dbReference type="InterPro" id="IPR002528">
    <property type="entry name" value="MATE_fam"/>
</dbReference>
<dbReference type="PANTHER" id="PTHR43549">
    <property type="entry name" value="MULTIDRUG RESISTANCE PROTEIN YPNP-RELATED"/>
    <property type="match status" value="1"/>
</dbReference>
<dbReference type="Proteomes" id="UP000294575">
    <property type="component" value="Unassembled WGS sequence"/>
</dbReference>
<evidence type="ECO:0000313" key="9">
    <source>
        <dbReference type="Proteomes" id="UP000294575"/>
    </source>
</evidence>
<feature type="transmembrane region" description="Helical" evidence="7">
    <location>
        <begin position="66"/>
        <end position="87"/>
    </location>
</feature>
<feature type="transmembrane region" description="Helical" evidence="7">
    <location>
        <begin position="417"/>
        <end position="436"/>
    </location>
</feature>
<feature type="transmembrane region" description="Helical" evidence="7">
    <location>
        <begin position="389"/>
        <end position="411"/>
    </location>
</feature>
<comment type="subcellular location">
    <subcellularLocation>
        <location evidence="1">Cell inner membrane</location>
        <topology evidence="1">Multi-pass membrane protein</topology>
    </subcellularLocation>
</comment>
<reference evidence="8 9" key="1">
    <citation type="submission" date="2019-03" db="EMBL/GenBank/DDBJ databases">
        <title>Genomic Encyclopedia of Type Strains, Phase IV (KMG-IV): sequencing the most valuable type-strain genomes for metagenomic binning, comparative biology and taxonomic classification.</title>
        <authorList>
            <person name="Goeker M."/>
        </authorList>
    </citation>
    <scope>NUCLEOTIDE SEQUENCE [LARGE SCALE GENOMIC DNA]</scope>
    <source>
        <strain evidence="8 9">DSM 28679</strain>
    </source>
</reference>
<dbReference type="GO" id="GO:0005886">
    <property type="term" value="C:plasma membrane"/>
    <property type="evidence" value="ECO:0007669"/>
    <property type="project" value="UniProtKB-SubCell"/>
</dbReference>
<keyword evidence="6 7" id="KW-0472">Membrane</keyword>
<protein>
    <submittedName>
        <fullName evidence="8">Putative MATE family efflux protein</fullName>
    </submittedName>
</protein>
<feature type="transmembrane region" description="Helical" evidence="7">
    <location>
        <begin position="139"/>
        <end position="157"/>
    </location>
</feature>
<dbReference type="PIRSF" id="PIRSF006603">
    <property type="entry name" value="DinF"/>
    <property type="match status" value="1"/>
</dbReference>
<feature type="transmembrane region" description="Helical" evidence="7">
    <location>
        <begin position="358"/>
        <end position="377"/>
    </location>
</feature>
<keyword evidence="3" id="KW-1003">Cell membrane</keyword>